<organism evidence="1 2">
    <name type="scientific">Neotoma lepida</name>
    <name type="common">Desert woodrat</name>
    <dbReference type="NCBI Taxonomy" id="56216"/>
    <lineage>
        <taxon>Eukaryota</taxon>
        <taxon>Metazoa</taxon>
        <taxon>Chordata</taxon>
        <taxon>Craniata</taxon>
        <taxon>Vertebrata</taxon>
        <taxon>Euteleostomi</taxon>
        <taxon>Mammalia</taxon>
        <taxon>Eutheria</taxon>
        <taxon>Euarchontoglires</taxon>
        <taxon>Glires</taxon>
        <taxon>Rodentia</taxon>
        <taxon>Myomorpha</taxon>
        <taxon>Muroidea</taxon>
        <taxon>Cricetidae</taxon>
        <taxon>Neotominae</taxon>
        <taxon>Neotoma</taxon>
    </lineage>
</organism>
<dbReference type="OrthoDB" id="9994767at2759"/>
<comment type="caution">
    <text evidence="1">The sequence shown here is derived from an EMBL/GenBank/DDBJ whole genome shotgun (WGS) entry which is preliminary data.</text>
</comment>
<name>A0A1A6GC10_NEOLE</name>
<gene>
    <name evidence="1" type="ORF">A6R68_07685</name>
</gene>
<dbReference type="AlphaFoldDB" id="A0A1A6GC10"/>
<evidence type="ECO:0000313" key="1">
    <source>
        <dbReference type="EMBL" id="OBS63776.1"/>
    </source>
</evidence>
<keyword evidence="2" id="KW-1185">Reference proteome</keyword>
<protein>
    <submittedName>
        <fullName evidence="1">Uncharacterized protein</fullName>
    </submittedName>
</protein>
<accession>A0A1A6GC10</accession>
<dbReference type="EMBL" id="LZPO01098224">
    <property type="protein sequence ID" value="OBS63776.1"/>
    <property type="molecule type" value="Genomic_DNA"/>
</dbReference>
<dbReference type="Proteomes" id="UP000092124">
    <property type="component" value="Unassembled WGS sequence"/>
</dbReference>
<sequence>MWSNVISRWSSNPKRKIKTPKVSVRSSSYYVEDGGMEPREMKESVSTPAWVIHRDQDGMMMKLPRSCKKNLWKLLDF</sequence>
<evidence type="ECO:0000313" key="2">
    <source>
        <dbReference type="Proteomes" id="UP000092124"/>
    </source>
</evidence>
<reference evidence="1 2" key="1">
    <citation type="submission" date="2016-06" db="EMBL/GenBank/DDBJ databases">
        <title>The Draft Genome Sequence and Annotation of the Desert Woodrat Neotoma lepida.</title>
        <authorList>
            <person name="Campbell M."/>
            <person name="Oakeson K.F."/>
            <person name="Yandell M."/>
            <person name="Halpert J.R."/>
            <person name="Dearing D."/>
        </authorList>
    </citation>
    <scope>NUCLEOTIDE SEQUENCE [LARGE SCALE GENOMIC DNA]</scope>
    <source>
        <strain evidence="1">417</strain>
        <tissue evidence="1">Liver</tissue>
    </source>
</reference>
<proteinExistence type="predicted"/>